<protein>
    <submittedName>
        <fullName evidence="3">Uncharacterized protein</fullName>
    </submittedName>
</protein>
<comment type="caution">
    <text evidence="3">The sequence shown here is derived from an EMBL/GenBank/DDBJ whole genome shotgun (WGS) entry which is preliminary data.</text>
</comment>
<evidence type="ECO:0000313" key="5">
    <source>
        <dbReference type="Proteomes" id="UP000522199"/>
    </source>
</evidence>
<dbReference type="EMBL" id="AABEKY010000007">
    <property type="protein sequence ID" value="EAG9388316.1"/>
    <property type="molecule type" value="Genomic_DNA"/>
</dbReference>
<evidence type="ECO:0000313" key="3">
    <source>
        <dbReference type="EMBL" id="EAH4240420.1"/>
    </source>
</evidence>
<gene>
    <name evidence="1" type="ORF">ARY78_16475</name>
    <name evidence="2" type="ORF">CW845_12540</name>
    <name evidence="3" type="ORF">E5F58_00225</name>
</gene>
<dbReference type="EMBL" id="AABGUK010000001">
    <property type="protein sequence ID" value="EAH4240420.1"/>
    <property type="molecule type" value="Genomic_DNA"/>
</dbReference>
<dbReference type="AlphaFoldDB" id="A0A5L9LXS5"/>
<accession>A0A5L9LXS5</accession>
<evidence type="ECO:0000313" key="6">
    <source>
        <dbReference type="Proteomes" id="UP000527632"/>
    </source>
</evidence>
<evidence type="ECO:0000313" key="1">
    <source>
        <dbReference type="EMBL" id="EAC5552008.1"/>
    </source>
</evidence>
<proteinExistence type="predicted"/>
<organism evidence="3 6">
    <name type="scientific">Listeria monocytogenes</name>
    <dbReference type="NCBI Taxonomy" id="1639"/>
    <lineage>
        <taxon>Bacteria</taxon>
        <taxon>Bacillati</taxon>
        <taxon>Bacillota</taxon>
        <taxon>Bacilli</taxon>
        <taxon>Bacillales</taxon>
        <taxon>Listeriaceae</taxon>
        <taxon>Listeria</taxon>
    </lineage>
</organism>
<dbReference type="Proteomes" id="UP000365297">
    <property type="component" value="Unassembled WGS sequence"/>
</dbReference>
<dbReference type="Proteomes" id="UP000522199">
    <property type="component" value="Unassembled WGS sequence"/>
</dbReference>
<evidence type="ECO:0000313" key="4">
    <source>
        <dbReference type="Proteomes" id="UP000365297"/>
    </source>
</evidence>
<reference evidence="3 6" key="1">
    <citation type="submission" date="2019-04" db="EMBL/GenBank/DDBJ databases">
        <authorList>
            <consortium name="GenomeTrakr: Next Generation Sequencing Network for Food Pathogen Tracability"/>
        </authorList>
    </citation>
    <scope>NUCLEOTIDE SEQUENCE [LARGE SCALE GENOMIC DNA]</scope>
    <source>
        <strain evidence="1 4">FDA00007096</strain>
        <strain evidence="3 6">LS1344</strain>
    </source>
</reference>
<name>A0A5L9LXS5_LISMN</name>
<sequence length="144" mass="16929">MEEKRMVEINGIKMEIDMRTAVRVDEFKVGDNIKVLDKNYSNQKIHDGVIVEFLNFKDLPTIQIAYFERDWSGSEIKFLNINSESDSYEILPASAHEFELEKSAVVEKMKLEIESKKEEAARLQSKLDWFEKFYGKYFAKGEME</sequence>
<reference evidence="2 5" key="2">
    <citation type="submission" date="2019-04" db="EMBL/GenBank/DDBJ databases">
        <authorList>
            <consortium name="GenomeTrakr network: Whole genome sequencing for foodborne pathogen traceback"/>
        </authorList>
    </citation>
    <scope>NUCLEOTIDE SEQUENCE [LARGE SCALE GENOMIC DNA]</scope>
    <source>
        <strain evidence="2 5">CFSAN072474</strain>
    </source>
</reference>
<dbReference type="RefSeq" id="WP_003743925.1">
    <property type="nucleotide sequence ID" value="NZ_CP018149.2"/>
</dbReference>
<dbReference type="Proteomes" id="UP000527632">
    <property type="component" value="Unassembled WGS sequence"/>
</dbReference>
<dbReference type="EMBL" id="AAAIXK010000014">
    <property type="protein sequence ID" value="EAC5552008.1"/>
    <property type="molecule type" value="Genomic_DNA"/>
</dbReference>
<evidence type="ECO:0000313" key="2">
    <source>
        <dbReference type="EMBL" id="EAG9388316.1"/>
    </source>
</evidence>